<organism evidence="1 2">
    <name type="scientific">Nephila pilipes</name>
    <name type="common">Giant wood spider</name>
    <name type="synonym">Nephila maculata</name>
    <dbReference type="NCBI Taxonomy" id="299642"/>
    <lineage>
        <taxon>Eukaryota</taxon>
        <taxon>Metazoa</taxon>
        <taxon>Ecdysozoa</taxon>
        <taxon>Arthropoda</taxon>
        <taxon>Chelicerata</taxon>
        <taxon>Arachnida</taxon>
        <taxon>Araneae</taxon>
        <taxon>Araneomorphae</taxon>
        <taxon>Entelegynae</taxon>
        <taxon>Araneoidea</taxon>
        <taxon>Nephilidae</taxon>
        <taxon>Nephila</taxon>
    </lineage>
</organism>
<reference evidence="1" key="1">
    <citation type="submission" date="2020-08" db="EMBL/GenBank/DDBJ databases">
        <title>Multicomponent nature underlies the extraordinary mechanical properties of spider dragline silk.</title>
        <authorList>
            <person name="Kono N."/>
            <person name="Nakamura H."/>
            <person name="Mori M."/>
            <person name="Yoshida Y."/>
            <person name="Ohtoshi R."/>
            <person name="Malay A.D."/>
            <person name="Moran D.A.P."/>
            <person name="Tomita M."/>
            <person name="Numata K."/>
            <person name="Arakawa K."/>
        </authorList>
    </citation>
    <scope>NUCLEOTIDE SEQUENCE</scope>
</reference>
<dbReference type="AlphaFoldDB" id="A0A8X6QWZ8"/>
<evidence type="ECO:0000313" key="2">
    <source>
        <dbReference type="Proteomes" id="UP000887013"/>
    </source>
</evidence>
<gene>
    <name evidence="1" type="ORF">NPIL_204301</name>
</gene>
<name>A0A8X6QWZ8_NEPPI</name>
<evidence type="ECO:0000313" key="1">
    <source>
        <dbReference type="EMBL" id="GFU34819.1"/>
    </source>
</evidence>
<keyword evidence="2" id="KW-1185">Reference proteome</keyword>
<sequence length="95" mass="10891">MKTEKCCETSLQRRRMTLDPDKTSCSQSEIAAFLEGKSHANINRWNAVIARVQELKTSKSKVMHIDRTATYRENTEDCESGLEGRLGVEEMKLRN</sequence>
<protein>
    <submittedName>
        <fullName evidence="1">Uncharacterized protein</fullName>
    </submittedName>
</protein>
<comment type="caution">
    <text evidence="1">The sequence shown here is derived from an EMBL/GenBank/DDBJ whole genome shotgun (WGS) entry which is preliminary data.</text>
</comment>
<accession>A0A8X6QWZ8</accession>
<dbReference type="Proteomes" id="UP000887013">
    <property type="component" value="Unassembled WGS sequence"/>
</dbReference>
<dbReference type="EMBL" id="BMAW01083595">
    <property type="protein sequence ID" value="GFU34819.1"/>
    <property type="molecule type" value="Genomic_DNA"/>
</dbReference>
<proteinExistence type="predicted"/>